<evidence type="ECO:0000313" key="2">
    <source>
        <dbReference type="EMBL" id="MBH9581609.1"/>
    </source>
</evidence>
<keyword evidence="3" id="KW-1185">Reference proteome</keyword>
<dbReference type="Proteomes" id="UP000597038">
    <property type="component" value="Unassembled WGS sequence"/>
</dbReference>
<reference evidence="2 3" key="1">
    <citation type="submission" date="2020-12" db="EMBL/GenBank/DDBJ databases">
        <title>Genomic analysis of Staphylococcus felis from a cat with skin infection.</title>
        <authorList>
            <person name="Aslantas O."/>
            <person name="Keskin O."/>
            <person name="Buyukaltay K."/>
            <person name="Gullu Yucetepe A."/>
        </authorList>
    </citation>
    <scope>NUCLEOTIDE SEQUENCE [LARGE SCALE GENOMIC DNA]</scope>
    <source>
        <strain evidence="2 3">HARRANVET</strain>
    </source>
</reference>
<name>A0ABS0QQS8_9STAP</name>
<evidence type="ECO:0008006" key="4">
    <source>
        <dbReference type="Google" id="ProtNLM"/>
    </source>
</evidence>
<proteinExistence type="predicted"/>
<keyword evidence="1" id="KW-0472">Membrane</keyword>
<evidence type="ECO:0000256" key="1">
    <source>
        <dbReference type="SAM" id="Phobius"/>
    </source>
</evidence>
<comment type="caution">
    <text evidence="2">The sequence shown here is derived from an EMBL/GenBank/DDBJ whole genome shotgun (WGS) entry which is preliminary data.</text>
</comment>
<accession>A0ABS0QQS8</accession>
<feature type="transmembrane region" description="Helical" evidence="1">
    <location>
        <begin position="5"/>
        <end position="22"/>
    </location>
</feature>
<sequence>MSKKYAFILLSNIIIFFIGILLNTSMSLLTFIVIAYLMPIIVNNIINLTMDKTRNIKSYLLISSITTVCYFIFSLYFISRPTFENFIAENQKDTGSITIEINSGLANIEQLIFVFLLNFMAVFLLSLFTRKRDSDVRNQRVK</sequence>
<dbReference type="RefSeq" id="WP_198092870.1">
    <property type="nucleotide sequence ID" value="NZ_JAEDAQ010000016.1"/>
</dbReference>
<keyword evidence="1" id="KW-0812">Transmembrane</keyword>
<gene>
    <name evidence="2" type="ORF">I9026_09505</name>
</gene>
<dbReference type="EMBL" id="JAEDAQ010000016">
    <property type="protein sequence ID" value="MBH9581609.1"/>
    <property type="molecule type" value="Genomic_DNA"/>
</dbReference>
<evidence type="ECO:0000313" key="3">
    <source>
        <dbReference type="Proteomes" id="UP000597038"/>
    </source>
</evidence>
<organism evidence="2 3">
    <name type="scientific">Staphylococcus felis</name>
    <dbReference type="NCBI Taxonomy" id="46127"/>
    <lineage>
        <taxon>Bacteria</taxon>
        <taxon>Bacillati</taxon>
        <taxon>Bacillota</taxon>
        <taxon>Bacilli</taxon>
        <taxon>Bacillales</taxon>
        <taxon>Staphylococcaceae</taxon>
        <taxon>Staphylococcus</taxon>
    </lineage>
</organism>
<feature type="transmembrane region" description="Helical" evidence="1">
    <location>
        <begin position="28"/>
        <end position="46"/>
    </location>
</feature>
<feature type="transmembrane region" description="Helical" evidence="1">
    <location>
        <begin position="58"/>
        <end position="78"/>
    </location>
</feature>
<protein>
    <recommendedName>
        <fullName evidence="4">AI-2E family transporter</fullName>
    </recommendedName>
</protein>
<feature type="transmembrane region" description="Helical" evidence="1">
    <location>
        <begin position="111"/>
        <end position="129"/>
    </location>
</feature>
<keyword evidence="1" id="KW-1133">Transmembrane helix</keyword>
<dbReference type="NCBIfam" id="NF038270">
    <property type="entry name" value="membran_MsaC"/>
    <property type="match status" value="1"/>
</dbReference>